<evidence type="ECO:0000313" key="4">
    <source>
        <dbReference type="Proteomes" id="UP000005408"/>
    </source>
</evidence>
<reference evidence="3" key="1">
    <citation type="submission" date="2022-08" db="UniProtKB">
        <authorList>
            <consortium name="EnsemblMetazoa"/>
        </authorList>
    </citation>
    <scope>IDENTIFICATION</scope>
    <source>
        <strain evidence="3">05x7-T-G4-1.051#20</strain>
    </source>
</reference>
<feature type="region of interest" description="Disordered" evidence="2">
    <location>
        <begin position="384"/>
        <end position="418"/>
    </location>
</feature>
<sequence>MSSPLPFFYASTPIDSGARPKTNVKGDHKQTVDDSVHSNFVALKKEEDSVNEREIDREFQDLTACFERVKSEYEKRKLASQIKCANSVDVSVDQGAKVDKKVSFMDSTQSSPVGEGVFPRERESDLEKLQRQIKELEKQELELSIALQRSQLDTYKHLTNTPTQIGTSQTAMTIPTQLEIDDLNGILGMDFLEQHDVKIHIAQGILMFADQQQVQLDKDYSPVCARVKLSRRVVIPPDSEVIIPGYAVGVKDTSLSAMEDVLDLEVSEKEMQFLDEEGDEFPEEGMICPVPACTNGKHLFKKYNNYIAHFDRFHKKNIFIYSCPICKVKDARKSEITRHFKRIHPTHETPALIGKLTNNIKFIDPGTFKKPRKRIHREERERAQQLRRQNLPSQPLFELSDNYNPRDQRYPKGGFLHK</sequence>
<name>A0A8W8K4E4_MAGGI</name>
<proteinExistence type="predicted"/>
<keyword evidence="4" id="KW-1185">Reference proteome</keyword>
<feature type="coiled-coil region" evidence="1">
    <location>
        <begin position="119"/>
        <end position="153"/>
    </location>
</feature>
<dbReference type="EnsemblMetazoa" id="G21898.1">
    <property type="protein sequence ID" value="G21898.1:cds"/>
    <property type="gene ID" value="G21898"/>
</dbReference>
<accession>A0A8W8K4E4</accession>
<evidence type="ECO:0000313" key="3">
    <source>
        <dbReference type="EnsemblMetazoa" id="G21898.1:cds"/>
    </source>
</evidence>
<dbReference type="AlphaFoldDB" id="A0A8W8K4E4"/>
<evidence type="ECO:0000256" key="2">
    <source>
        <dbReference type="SAM" id="MobiDB-lite"/>
    </source>
</evidence>
<dbReference type="Proteomes" id="UP000005408">
    <property type="component" value="Unassembled WGS sequence"/>
</dbReference>
<keyword evidence="1" id="KW-0175">Coiled coil</keyword>
<evidence type="ECO:0000256" key="1">
    <source>
        <dbReference type="SAM" id="Coils"/>
    </source>
</evidence>
<organism evidence="3 4">
    <name type="scientific">Magallana gigas</name>
    <name type="common">Pacific oyster</name>
    <name type="synonym">Crassostrea gigas</name>
    <dbReference type="NCBI Taxonomy" id="29159"/>
    <lineage>
        <taxon>Eukaryota</taxon>
        <taxon>Metazoa</taxon>
        <taxon>Spiralia</taxon>
        <taxon>Lophotrochozoa</taxon>
        <taxon>Mollusca</taxon>
        <taxon>Bivalvia</taxon>
        <taxon>Autobranchia</taxon>
        <taxon>Pteriomorphia</taxon>
        <taxon>Ostreida</taxon>
        <taxon>Ostreoidea</taxon>
        <taxon>Ostreidae</taxon>
        <taxon>Magallana</taxon>
    </lineage>
</organism>
<protein>
    <submittedName>
        <fullName evidence="3">Uncharacterized protein</fullName>
    </submittedName>
</protein>
<dbReference type="Gene3D" id="2.40.70.10">
    <property type="entry name" value="Acid Proteases"/>
    <property type="match status" value="1"/>
</dbReference>
<dbReference type="InterPro" id="IPR021109">
    <property type="entry name" value="Peptidase_aspartic_dom_sf"/>
</dbReference>